<dbReference type="AlphaFoldDB" id="A0A2S6FXR4"/>
<feature type="domain" description="Peptidase M16 C-terminal" evidence="4">
    <location>
        <begin position="170"/>
        <end position="333"/>
    </location>
</feature>
<dbReference type="Pfam" id="PF05193">
    <property type="entry name" value="Peptidase_M16_C"/>
    <property type="match status" value="1"/>
</dbReference>
<dbReference type="PROSITE" id="PS00143">
    <property type="entry name" value="INSULINASE"/>
    <property type="match status" value="1"/>
</dbReference>
<dbReference type="Pfam" id="PF00675">
    <property type="entry name" value="Peptidase_M16"/>
    <property type="match status" value="1"/>
</dbReference>
<dbReference type="RefSeq" id="WP_104410002.1">
    <property type="nucleotide sequence ID" value="NZ_PTIS01000009.1"/>
</dbReference>
<proteinExistence type="inferred from homology"/>
<evidence type="ECO:0000259" key="4">
    <source>
        <dbReference type="Pfam" id="PF05193"/>
    </source>
</evidence>
<name>A0A2S6FXR4_9CLOT</name>
<dbReference type="EMBL" id="PTIS01000009">
    <property type="protein sequence ID" value="PPK48213.1"/>
    <property type="molecule type" value="Genomic_DNA"/>
</dbReference>
<evidence type="ECO:0000313" key="5">
    <source>
        <dbReference type="EMBL" id="PPK48213.1"/>
    </source>
</evidence>
<dbReference type="Gene3D" id="3.30.830.10">
    <property type="entry name" value="Metalloenzyme, LuxS/M16 peptidase-like"/>
    <property type="match status" value="2"/>
</dbReference>
<dbReference type="PANTHER" id="PTHR11851">
    <property type="entry name" value="METALLOPROTEASE"/>
    <property type="match status" value="1"/>
</dbReference>
<organism evidence="5 6">
    <name type="scientific">Clostridium algidicarnis DSM 15099</name>
    <dbReference type="NCBI Taxonomy" id="1121295"/>
    <lineage>
        <taxon>Bacteria</taxon>
        <taxon>Bacillati</taxon>
        <taxon>Bacillota</taxon>
        <taxon>Clostridia</taxon>
        <taxon>Eubacteriales</taxon>
        <taxon>Clostridiaceae</taxon>
        <taxon>Clostridium</taxon>
    </lineage>
</organism>
<comment type="caution">
    <text evidence="5">The sequence shown here is derived from an EMBL/GenBank/DDBJ whole genome shotgun (WGS) entry which is preliminary data.</text>
</comment>
<dbReference type="Proteomes" id="UP000239863">
    <property type="component" value="Unassembled WGS sequence"/>
</dbReference>
<evidence type="ECO:0000313" key="6">
    <source>
        <dbReference type="Proteomes" id="UP000239863"/>
    </source>
</evidence>
<dbReference type="SUPFAM" id="SSF63411">
    <property type="entry name" value="LuxS/MPP-like metallohydrolase"/>
    <property type="match status" value="2"/>
</dbReference>
<dbReference type="GO" id="GO:0004222">
    <property type="term" value="F:metalloendopeptidase activity"/>
    <property type="evidence" value="ECO:0007669"/>
    <property type="project" value="InterPro"/>
</dbReference>
<dbReference type="OrthoDB" id="9811314at2"/>
<evidence type="ECO:0000256" key="2">
    <source>
        <dbReference type="RuleBase" id="RU004447"/>
    </source>
</evidence>
<reference evidence="5 6" key="1">
    <citation type="submission" date="2018-02" db="EMBL/GenBank/DDBJ databases">
        <title>Genomic Encyclopedia of Archaeal and Bacterial Type Strains, Phase II (KMG-II): from individual species to whole genera.</title>
        <authorList>
            <person name="Goeker M."/>
        </authorList>
    </citation>
    <scope>NUCLEOTIDE SEQUENCE [LARGE SCALE GENOMIC DNA]</scope>
    <source>
        <strain evidence="5 6">DSM 15099</strain>
    </source>
</reference>
<dbReference type="STRING" id="37659.GCA_000703125_02290"/>
<dbReference type="InterPro" id="IPR011249">
    <property type="entry name" value="Metalloenz_LuxS/M16"/>
</dbReference>
<dbReference type="PANTHER" id="PTHR11851:SF49">
    <property type="entry name" value="MITOCHONDRIAL-PROCESSING PEPTIDASE SUBUNIT ALPHA"/>
    <property type="match status" value="1"/>
</dbReference>
<dbReference type="InterPro" id="IPR001431">
    <property type="entry name" value="Pept_M16_Zn_BS"/>
</dbReference>
<dbReference type="InterPro" id="IPR011765">
    <property type="entry name" value="Pept_M16_N"/>
</dbReference>
<evidence type="ECO:0000259" key="3">
    <source>
        <dbReference type="Pfam" id="PF00675"/>
    </source>
</evidence>
<comment type="similarity">
    <text evidence="1 2">Belongs to the peptidase M16 family.</text>
</comment>
<sequence>MKKPFFDAKDTLLQNGLRVITIKKDTQIMSIQVGVKIGSMYETIEEKGISHFIEHMLFKGTKFRDNETLNNDLEFLGGEYNAYTDYKSTVYSISALEEEITNSLDLLSDMVMNSTFPLDEIERERGVILSEIKGSLDDVENLSFKKLNEIAFDNSPLKWEVSGDEKNINSFNRENLIDFYNKFYTPKNAIIVMVSSLPHEEALEKIANKFLDWEGINVEKKVILVENNKPIIKTTIKKDLEQSSIAYLYTFHDLPKEKELSLKILNHKLGESSNSILFRELREKLGLAYDAYTDLDMTSKIRTMCIYTSVSEENIDKAITTIDKCIEDIKNKRIKINDNTVKLMSKVHKTAVVSTIEDSMDLGSYVLFQALEEDNIQRYLEDMDALEKINKESIYEVANIVLKNPTIHILKNEKE</sequence>
<evidence type="ECO:0000256" key="1">
    <source>
        <dbReference type="ARBA" id="ARBA00007261"/>
    </source>
</evidence>
<accession>A0A2S6FXR4</accession>
<dbReference type="GO" id="GO:0046872">
    <property type="term" value="F:metal ion binding"/>
    <property type="evidence" value="ECO:0007669"/>
    <property type="project" value="InterPro"/>
</dbReference>
<dbReference type="GO" id="GO:0006508">
    <property type="term" value="P:proteolysis"/>
    <property type="evidence" value="ECO:0007669"/>
    <property type="project" value="InterPro"/>
</dbReference>
<dbReference type="InterPro" id="IPR050361">
    <property type="entry name" value="MPP/UQCRC_Complex"/>
</dbReference>
<dbReference type="InterPro" id="IPR007863">
    <property type="entry name" value="Peptidase_M16_C"/>
</dbReference>
<feature type="domain" description="Peptidase M16 N-terminal" evidence="3">
    <location>
        <begin position="18"/>
        <end position="162"/>
    </location>
</feature>
<protein>
    <submittedName>
        <fullName evidence="5">Putative Zn-dependent peptidase</fullName>
    </submittedName>
</protein>
<gene>
    <name evidence="5" type="ORF">BD821_10979</name>
</gene>